<evidence type="ECO:0000256" key="1">
    <source>
        <dbReference type="SAM" id="Phobius"/>
    </source>
</evidence>
<evidence type="ECO:0000313" key="3">
    <source>
        <dbReference type="Proteomes" id="UP000231701"/>
    </source>
</evidence>
<keyword evidence="3" id="KW-1185">Reference proteome</keyword>
<feature type="transmembrane region" description="Helical" evidence="1">
    <location>
        <begin position="364"/>
        <end position="385"/>
    </location>
</feature>
<accession>A0A2K8KUW9</accession>
<feature type="transmembrane region" description="Helical" evidence="1">
    <location>
        <begin position="332"/>
        <end position="352"/>
    </location>
</feature>
<gene>
    <name evidence="2" type="ORF">Ga0123461_0087</name>
</gene>
<feature type="transmembrane region" description="Helical" evidence="1">
    <location>
        <begin position="116"/>
        <end position="134"/>
    </location>
</feature>
<feature type="transmembrane region" description="Helical" evidence="1">
    <location>
        <begin position="64"/>
        <end position="85"/>
    </location>
</feature>
<feature type="transmembrane region" description="Helical" evidence="1">
    <location>
        <begin position="222"/>
        <end position="249"/>
    </location>
</feature>
<dbReference type="Pfam" id="PF05940">
    <property type="entry name" value="NnrS"/>
    <property type="match status" value="1"/>
</dbReference>
<evidence type="ECO:0000313" key="2">
    <source>
        <dbReference type="EMBL" id="ATX78540.1"/>
    </source>
</evidence>
<feature type="transmembrane region" description="Helical" evidence="1">
    <location>
        <begin position="180"/>
        <end position="202"/>
    </location>
</feature>
<dbReference type="InterPro" id="IPR010266">
    <property type="entry name" value="NnrS"/>
</dbReference>
<dbReference type="RefSeq" id="WP_100276539.1">
    <property type="nucleotide sequence ID" value="NZ_CP018799.1"/>
</dbReference>
<feature type="transmembrane region" description="Helical" evidence="1">
    <location>
        <begin position="269"/>
        <end position="291"/>
    </location>
</feature>
<sequence>MKIDIHAAPEKPAGWAPLALGFRPFFLLAAWFAMLFMATSLGGFVTGIWHYNYFDLSLWHAHEMLFGFAVAVVAGFLLTAVRNWTGLPTPTGWPLALLVLLWLIPRLVSAVPMPPLLFALFDMLFLPTLAIVLFRNLQKAKQPHNYSVPALLLLLAASNLGIHLDLLGQLEESTAPMLHLGVLTLVAIIVLMAGRVLPFFIGKTTGAQTGSSKSIEKLALPSILAFTALNLLLPLPAIIAIAAITVALLHALRMQHWYTAAIWKEPMLWVLYIGYGWIIAGFLFYAGALLLDLGVVHAVHAWTIGAVSMFTLGMMARVSLGHTGRPVRALPWMPAAFGLMVVAACVRVIAPLMYPDWLERAVEISATCWIIAFLIFTIRYSMLLLRPRLDGKPG</sequence>
<dbReference type="Proteomes" id="UP000231701">
    <property type="component" value="Chromosome"/>
</dbReference>
<feature type="transmembrane region" description="Helical" evidence="1">
    <location>
        <begin position="91"/>
        <end position="109"/>
    </location>
</feature>
<name>A0A2K8KUW9_MARES</name>
<reference evidence="2 3" key="1">
    <citation type="submission" date="2016-12" db="EMBL/GenBank/DDBJ databases">
        <title>Isolation and genomic insights into novel planktonic Zetaproteobacteria from stratified waters of the Chesapeake Bay.</title>
        <authorList>
            <person name="McAllister S.M."/>
            <person name="Kato S."/>
            <person name="Chan C.S."/>
            <person name="Chiu B.K."/>
            <person name="Field E.K."/>
        </authorList>
    </citation>
    <scope>NUCLEOTIDE SEQUENCE [LARGE SCALE GENOMIC DNA]</scope>
    <source>
        <strain evidence="2 3">CP-5</strain>
    </source>
</reference>
<keyword evidence="1" id="KW-1133">Transmembrane helix</keyword>
<dbReference type="KEGG" id="maes:Ga0123461_0087"/>
<keyword evidence="1" id="KW-0812">Transmembrane</keyword>
<proteinExistence type="predicted"/>
<organism evidence="2 3">
    <name type="scientific">Mariprofundus aestuarium</name>
    <dbReference type="NCBI Taxonomy" id="1921086"/>
    <lineage>
        <taxon>Bacteria</taxon>
        <taxon>Pseudomonadati</taxon>
        <taxon>Pseudomonadota</taxon>
        <taxon>Candidatius Mariprofundia</taxon>
        <taxon>Mariprofundales</taxon>
        <taxon>Mariprofundaceae</taxon>
        <taxon>Mariprofundus</taxon>
    </lineage>
</organism>
<feature type="transmembrane region" description="Helical" evidence="1">
    <location>
        <begin position="297"/>
        <end position="320"/>
    </location>
</feature>
<protein>
    <submittedName>
        <fullName evidence="2">Uncharacterized protein involved in response to NO</fullName>
    </submittedName>
</protein>
<dbReference type="AlphaFoldDB" id="A0A2K8KUW9"/>
<dbReference type="OrthoDB" id="9770040at2"/>
<keyword evidence="1" id="KW-0472">Membrane</keyword>
<feature type="transmembrane region" description="Helical" evidence="1">
    <location>
        <begin position="25"/>
        <end position="52"/>
    </location>
</feature>
<dbReference type="EMBL" id="CP018799">
    <property type="protein sequence ID" value="ATX78540.1"/>
    <property type="molecule type" value="Genomic_DNA"/>
</dbReference>
<feature type="transmembrane region" description="Helical" evidence="1">
    <location>
        <begin position="146"/>
        <end position="168"/>
    </location>
</feature>